<evidence type="ECO:0000256" key="2">
    <source>
        <dbReference type="SAM" id="Phobius"/>
    </source>
</evidence>
<sequence length="81" mass="9113">MRLLLFFPYLFFFCANFIDCLWMTQPVFLSVCVCVCVCVLHALGYEGTQEEIPRGRGRSSKLPPPPTTTTTASRAICRSCT</sequence>
<proteinExistence type="predicted"/>
<comment type="caution">
    <text evidence="3">The sequence shown here is derived from an EMBL/GenBank/DDBJ whole genome shotgun (WGS) entry which is preliminary data.</text>
</comment>
<organism evidence="3 4">
    <name type="scientific">Trypanosoma cruzi Dm28c</name>
    <dbReference type="NCBI Taxonomy" id="1416333"/>
    <lineage>
        <taxon>Eukaryota</taxon>
        <taxon>Discoba</taxon>
        <taxon>Euglenozoa</taxon>
        <taxon>Kinetoplastea</taxon>
        <taxon>Metakinetoplastina</taxon>
        <taxon>Trypanosomatida</taxon>
        <taxon>Trypanosomatidae</taxon>
        <taxon>Trypanosoma</taxon>
        <taxon>Schizotrypanum</taxon>
    </lineage>
</organism>
<dbReference type="AlphaFoldDB" id="V5BG09"/>
<keyword evidence="2" id="KW-0812">Transmembrane</keyword>
<reference evidence="3 4" key="1">
    <citation type="journal article" date="2014" name="Genome Announc.">
        <title>Trypanosoma cruzi Clone Dm28c Draft Genome Sequence.</title>
        <authorList>
            <person name="Grisard E.C."/>
            <person name="Teixeira S.M."/>
            <person name="de Almeida L.G."/>
            <person name="Stoco P.H."/>
            <person name="Gerber A.L."/>
            <person name="Talavera-Lopez C."/>
            <person name="Lima O.C."/>
            <person name="Andersson B."/>
            <person name="de Vasconcelos A.T."/>
        </authorList>
    </citation>
    <scope>NUCLEOTIDE SEQUENCE [LARGE SCALE GENOMIC DNA]</scope>
    <source>
        <strain evidence="3 4">Dm28c</strain>
    </source>
</reference>
<evidence type="ECO:0000256" key="1">
    <source>
        <dbReference type="SAM" id="MobiDB-lite"/>
    </source>
</evidence>
<evidence type="ECO:0000313" key="3">
    <source>
        <dbReference type="EMBL" id="ESS66664.1"/>
    </source>
</evidence>
<feature type="region of interest" description="Disordered" evidence="1">
    <location>
        <begin position="50"/>
        <end position="81"/>
    </location>
</feature>
<keyword evidence="2" id="KW-0472">Membrane</keyword>
<dbReference type="Proteomes" id="UP000017861">
    <property type="component" value="Unassembled WGS sequence"/>
</dbReference>
<accession>V5BG09</accession>
<dbReference type="EMBL" id="AYLP01000041">
    <property type="protein sequence ID" value="ESS66664.1"/>
    <property type="molecule type" value="Genomic_DNA"/>
</dbReference>
<keyword evidence="2" id="KW-1133">Transmembrane helix</keyword>
<protein>
    <submittedName>
        <fullName evidence="3">Uncharacterized protein</fullName>
    </submittedName>
</protein>
<evidence type="ECO:0000313" key="4">
    <source>
        <dbReference type="Proteomes" id="UP000017861"/>
    </source>
</evidence>
<name>V5BG09_TRYCR</name>
<feature type="transmembrane region" description="Helical" evidence="2">
    <location>
        <begin position="27"/>
        <end position="45"/>
    </location>
</feature>
<dbReference type="VEuPathDB" id="TriTrypDB:TCDM_04632"/>
<gene>
    <name evidence="3" type="ORF">TCDM_04632</name>
</gene>